<accession>A0A328TM56</accession>
<feature type="non-terminal residue" evidence="1">
    <location>
        <position position="62"/>
    </location>
</feature>
<dbReference type="EMBL" id="LJAM02000326">
    <property type="protein sequence ID" value="RAP70513.1"/>
    <property type="molecule type" value="Genomic_DNA"/>
</dbReference>
<organism evidence="1 2">
    <name type="scientific">Candidatus Erwinia dacicola</name>
    <dbReference type="NCBI Taxonomy" id="252393"/>
    <lineage>
        <taxon>Bacteria</taxon>
        <taxon>Pseudomonadati</taxon>
        <taxon>Pseudomonadota</taxon>
        <taxon>Gammaproteobacteria</taxon>
        <taxon>Enterobacterales</taxon>
        <taxon>Erwiniaceae</taxon>
        <taxon>Erwinia</taxon>
    </lineage>
</organism>
<dbReference type="Proteomes" id="UP000244334">
    <property type="component" value="Unassembled WGS sequence"/>
</dbReference>
<comment type="caution">
    <text evidence="1">The sequence shown here is derived from an EMBL/GenBank/DDBJ whole genome shotgun (WGS) entry which is preliminary data.</text>
</comment>
<keyword evidence="2" id="KW-1185">Reference proteome</keyword>
<protein>
    <submittedName>
        <fullName evidence="1">NADH dehydrogenase/NAD domain protein</fullName>
    </submittedName>
</protein>
<name>A0A328TM56_9GAMM</name>
<evidence type="ECO:0000313" key="1">
    <source>
        <dbReference type="EMBL" id="RAP70513.1"/>
    </source>
</evidence>
<gene>
    <name evidence="1" type="ORF">ACZ87_02684</name>
</gene>
<dbReference type="AlphaFoldDB" id="A0A328TM56"/>
<evidence type="ECO:0000313" key="2">
    <source>
        <dbReference type="Proteomes" id="UP000244334"/>
    </source>
</evidence>
<proteinExistence type="predicted"/>
<reference evidence="1" key="1">
    <citation type="submission" date="2018-04" db="EMBL/GenBank/DDBJ databases">
        <title>Genomes of the Obligate Erwinia dacicola and Facultative Enterobacter sp. OLF Endosymbionts of the Olive Fruit fly, Bactrocera oleae.</title>
        <authorList>
            <person name="Estes A.M."/>
            <person name="Hearn D.J."/>
            <person name="Agarwal S."/>
            <person name="Pierson E.A."/>
            <person name="Dunning-Hotopp J.C."/>
        </authorList>
    </citation>
    <scope>NUCLEOTIDE SEQUENCE [LARGE SCALE GENOMIC DNA]</scope>
    <source>
        <strain evidence="1">Oroville</strain>
    </source>
</reference>
<sequence>MRRWRTFCAPLCARRISALHFTIVENEGRDRLSELLEKVSRDAQLEALLQRSSDGKLMPLFS</sequence>